<proteinExistence type="predicted"/>
<dbReference type="Pfam" id="PF18742">
    <property type="entry name" value="DpnII-MboI"/>
    <property type="match status" value="1"/>
</dbReference>
<reference evidence="1 2" key="1">
    <citation type="submission" date="2021-07" db="EMBL/GenBank/DDBJ databases">
        <title>Characterization of Violacein-producing bacteria and related species.</title>
        <authorList>
            <person name="Wilson H.S."/>
            <person name="De Leon M.E."/>
        </authorList>
    </citation>
    <scope>NUCLEOTIDE SEQUENCE [LARGE SCALE GENOMIC DNA]</scope>
    <source>
        <strain evidence="1 2">HSC-2F05</strain>
    </source>
</reference>
<gene>
    <name evidence="1" type="ORF">LE190_00650</name>
</gene>
<evidence type="ECO:0008006" key="3">
    <source>
        <dbReference type="Google" id="ProtNLM"/>
    </source>
</evidence>
<dbReference type="RefSeq" id="WP_225236912.1">
    <property type="nucleotide sequence ID" value="NZ_JAHYBX010000001.1"/>
</dbReference>
<accession>A0ABS7Y623</accession>
<sequence>MKNTRLSRALCKIVGDVIQTTGGHPALDALFASSGAPGEPPALAHHSKWKEWLFRTGQDPAVDSLQVLGNVLEEYMDTRPTDAADQAQWNENKLRIEAALAEDGLRYFRLGRVLPVGQATSTQDDGQIAARLVPAKPDSVDEVILVVIQGLRRAMHPLTYRRKGAEQLRFANEYDVQDLLHALLRPWVQDVRPEEYTPSYAGKSTRMDFLLPAHELVIETKCVRDRQHAKGVGDELILDIAHYAAHPTCKKLWCVVYDPEHLFMNPESLKDLEGKHKKGNRGIDVRVFVVHK</sequence>
<dbReference type="Proteomes" id="UP001198602">
    <property type="component" value="Unassembled WGS sequence"/>
</dbReference>
<evidence type="ECO:0000313" key="1">
    <source>
        <dbReference type="EMBL" id="MCA1854437.1"/>
    </source>
</evidence>
<protein>
    <recommendedName>
        <fullName evidence="3">Transposase</fullName>
    </recommendedName>
</protein>
<evidence type="ECO:0000313" key="2">
    <source>
        <dbReference type="Proteomes" id="UP001198602"/>
    </source>
</evidence>
<dbReference type="EMBL" id="JAHYBX010000001">
    <property type="protein sequence ID" value="MCA1854437.1"/>
    <property type="molecule type" value="Genomic_DNA"/>
</dbReference>
<comment type="caution">
    <text evidence="1">The sequence shown here is derived from an EMBL/GenBank/DDBJ whole genome shotgun (WGS) entry which is preliminary data.</text>
</comment>
<keyword evidence="2" id="KW-1185">Reference proteome</keyword>
<name>A0ABS7Y623_9BURK</name>
<organism evidence="1 2">
    <name type="scientific">Massilia hydrophila</name>
    <dbReference type="NCBI Taxonomy" id="3044279"/>
    <lineage>
        <taxon>Bacteria</taxon>
        <taxon>Pseudomonadati</taxon>
        <taxon>Pseudomonadota</taxon>
        <taxon>Betaproteobacteria</taxon>
        <taxon>Burkholderiales</taxon>
        <taxon>Oxalobacteraceae</taxon>
        <taxon>Telluria group</taxon>
        <taxon>Massilia</taxon>
    </lineage>
</organism>